<sequence>MGILLKTIVKRFLLALIALMACVRGGVALAETPSDQSFSPDPKIQKIAEAYSLDAVDFSAKQFGIKLDWSDASIANVEKALAQMSSSYVSTSPKPTDEQVMSFAKAYGSYVGEVYRRNHGGEWGMVTLGGSRFPGLRTTSGSSFWPWGRVFNRITKGTEDNIADYYAALLKR</sequence>
<keyword evidence="1" id="KW-0732">Signal</keyword>
<dbReference type="Proteomes" id="UP000199706">
    <property type="component" value="Unassembled WGS sequence"/>
</dbReference>
<feature type="chain" id="PRO_5011523523" evidence="1">
    <location>
        <begin position="31"/>
        <end position="172"/>
    </location>
</feature>
<organism evidence="2 3">
    <name type="scientific">Paraburkholderia phenazinium</name>
    <dbReference type="NCBI Taxonomy" id="60549"/>
    <lineage>
        <taxon>Bacteria</taxon>
        <taxon>Pseudomonadati</taxon>
        <taxon>Pseudomonadota</taxon>
        <taxon>Betaproteobacteria</taxon>
        <taxon>Burkholderiales</taxon>
        <taxon>Burkholderiaceae</taxon>
        <taxon>Paraburkholderia</taxon>
    </lineage>
</organism>
<accession>A0A1G8A7J9</accession>
<evidence type="ECO:0000256" key="1">
    <source>
        <dbReference type="SAM" id="SignalP"/>
    </source>
</evidence>
<gene>
    <name evidence="2" type="ORF">SAMN05216466_107337</name>
</gene>
<evidence type="ECO:0000313" key="2">
    <source>
        <dbReference type="EMBL" id="SDH16912.1"/>
    </source>
</evidence>
<evidence type="ECO:0000313" key="3">
    <source>
        <dbReference type="Proteomes" id="UP000199706"/>
    </source>
</evidence>
<dbReference type="EMBL" id="FNCJ01000007">
    <property type="protein sequence ID" value="SDH16912.1"/>
    <property type="molecule type" value="Genomic_DNA"/>
</dbReference>
<protein>
    <submittedName>
        <fullName evidence="2">Uncharacterized protein</fullName>
    </submittedName>
</protein>
<proteinExistence type="predicted"/>
<feature type="signal peptide" evidence="1">
    <location>
        <begin position="1"/>
        <end position="30"/>
    </location>
</feature>
<dbReference type="AlphaFoldDB" id="A0A1G8A7J9"/>
<reference evidence="2 3" key="1">
    <citation type="submission" date="2016-10" db="EMBL/GenBank/DDBJ databases">
        <authorList>
            <person name="de Groot N.N."/>
        </authorList>
    </citation>
    <scope>NUCLEOTIDE SEQUENCE [LARGE SCALE GENOMIC DNA]</scope>
    <source>
        <strain evidence="2 3">LMG 2247</strain>
    </source>
</reference>
<dbReference type="PROSITE" id="PS51257">
    <property type="entry name" value="PROKAR_LIPOPROTEIN"/>
    <property type="match status" value="1"/>
</dbReference>
<name>A0A1G8A7J9_9BURK</name>